<dbReference type="OrthoDB" id="189220at2759"/>
<evidence type="ECO:0000313" key="7">
    <source>
        <dbReference type="EMBL" id="VDD92320.1"/>
    </source>
</evidence>
<feature type="active site" description="Proton donor" evidence="3">
    <location>
        <position position="145"/>
    </location>
</feature>
<feature type="binding site" evidence="5">
    <location>
        <position position="185"/>
    </location>
    <ligand>
        <name>Zn(2+)</name>
        <dbReference type="ChEBI" id="CHEBI:29105"/>
        <label>1</label>
    </ligand>
</feature>
<dbReference type="InterPro" id="IPR023088">
    <property type="entry name" value="PDEase"/>
</dbReference>
<evidence type="ECO:0000256" key="5">
    <source>
        <dbReference type="PIRSR" id="PIRSR623088-3"/>
    </source>
</evidence>
<evidence type="ECO:0000256" key="2">
    <source>
        <dbReference type="ARBA" id="ARBA00022801"/>
    </source>
</evidence>
<reference evidence="9" key="1">
    <citation type="submission" date="2017-02" db="UniProtKB">
        <authorList>
            <consortium name="WormBaseParasite"/>
        </authorList>
    </citation>
    <scope>IDENTIFICATION</scope>
</reference>
<protein>
    <submittedName>
        <fullName evidence="9">PDEase domain-containing protein</fullName>
    </submittedName>
</protein>
<feature type="binding site" evidence="4">
    <location>
        <position position="328"/>
    </location>
    <ligand>
        <name>AMP</name>
        <dbReference type="ChEBI" id="CHEBI:456215"/>
    </ligand>
</feature>
<keyword evidence="8" id="KW-1185">Reference proteome</keyword>
<proteinExistence type="predicted"/>
<dbReference type="Proteomes" id="UP000274131">
    <property type="component" value="Unassembled WGS sequence"/>
</dbReference>
<feature type="binding site" evidence="5">
    <location>
        <position position="149"/>
    </location>
    <ligand>
        <name>Zn(2+)</name>
        <dbReference type="ChEBI" id="CHEBI:29105"/>
        <label>1</label>
    </ligand>
</feature>
<evidence type="ECO:0000256" key="1">
    <source>
        <dbReference type="ARBA" id="ARBA00022723"/>
    </source>
</evidence>
<organism evidence="9">
    <name type="scientific">Enterobius vermicularis</name>
    <name type="common">Human pinworm</name>
    <dbReference type="NCBI Taxonomy" id="51028"/>
    <lineage>
        <taxon>Eukaryota</taxon>
        <taxon>Metazoa</taxon>
        <taxon>Ecdysozoa</taxon>
        <taxon>Nematoda</taxon>
        <taxon>Chromadorea</taxon>
        <taxon>Rhabditida</taxon>
        <taxon>Spirurina</taxon>
        <taxon>Oxyuridomorpha</taxon>
        <taxon>Oxyuroidea</taxon>
        <taxon>Oxyuridae</taxon>
        <taxon>Enterobius</taxon>
    </lineage>
</organism>
<dbReference type="STRING" id="51028.A0A0N4VAQ4"/>
<feature type="binding site" evidence="4">
    <location>
        <begin position="145"/>
        <end position="149"/>
    </location>
    <ligand>
        <name>AMP</name>
        <dbReference type="ChEBI" id="CHEBI:456215"/>
    </ligand>
</feature>
<dbReference type="GO" id="GO:0007165">
    <property type="term" value="P:signal transduction"/>
    <property type="evidence" value="ECO:0007669"/>
    <property type="project" value="InterPro"/>
</dbReference>
<dbReference type="PRINTS" id="PR00387">
    <property type="entry name" value="PDIESTERASE1"/>
</dbReference>
<evidence type="ECO:0000313" key="9">
    <source>
        <dbReference type="WBParaSite" id="EVEC_0000756901-mRNA-1"/>
    </source>
</evidence>
<dbReference type="PROSITE" id="PS51845">
    <property type="entry name" value="PDEASE_I_2"/>
    <property type="match status" value="1"/>
</dbReference>
<gene>
    <name evidence="7" type="ORF">EVEC_LOCUS7071</name>
</gene>
<dbReference type="PANTHER" id="PTHR11347">
    <property type="entry name" value="CYCLIC NUCLEOTIDE PHOSPHODIESTERASE"/>
    <property type="match status" value="1"/>
</dbReference>
<feature type="binding site" evidence="5">
    <location>
        <position position="186"/>
    </location>
    <ligand>
        <name>Zn(2+)</name>
        <dbReference type="ChEBI" id="CHEBI:29105"/>
        <label>2</label>
    </ligand>
</feature>
<dbReference type="GO" id="GO:0004114">
    <property type="term" value="F:3',5'-cyclic-nucleotide phosphodiesterase activity"/>
    <property type="evidence" value="ECO:0007669"/>
    <property type="project" value="InterPro"/>
</dbReference>
<evidence type="ECO:0000256" key="3">
    <source>
        <dbReference type="PIRSR" id="PIRSR623088-1"/>
    </source>
</evidence>
<dbReference type="SMART" id="SM00471">
    <property type="entry name" value="HDc"/>
    <property type="match status" value="1"/>
</dbReference>
<evidence type="ECO:0000259" key="6">
    <source>
        <dbReference type="PROSITE" id="PS51845"/>
    </source>
</evidence>
<reference evidence="7 8" key="2">
    <citation type="submission" date="2018-10" db="EMBL/GenBank/DDBJ databases">
        <authorList>
            <consortium name="Pathogen Informatics"/>
        </authorList>
    </citation>
    <scope>NUCLEOTIDE SEQUENCE [LARGE SCALE GENOMIC DNA]</scope>
</reference>
<feature type="binding site" evidence="4">
    <location>
        <position position="276"/>
    </location>
    <ligand>
        <name>AMP</name>
        <dbReference type="ChEBI" id="CHEBI:456215"/>
    </ligand>
</feature>
<dbReference type="Gene3D" id="1.10.1300.10">
    <property type="entry name" value="3'5'-cyclic nucleotide phosphodiesterase, catalytic domain"/>
    <property type="match status" value="2"/>
</dbReference>
<dbReference type="GO" id="GO:0046872">
    <property type="term" value="F:metal ion binding"/>
    <property type="evidence" value="ECO:0007669"/>
    <property type="project" value="UniProtKB-KW"/>
</dbReference>
<feature type="binding site" evidence="5">
    <location>
        <position position="186"/>
    </location>
    <ligand>
        <name>Zn(2+)</name>
        <dbReference type="ChEBI" id="CHEBI:29105"/>
        <label>1</label>
    </ligand>
</feature>
<keyword evidence="1 5" id="KW-0479">Metal-binding</keyword>
<dbReference type="InterPro" id="IPR002073">
    <property type="entry name" value="PDEase_catalytic_dom"/>
</dbReference>
<evidence type="ECO:0000256" key="4">
    <source>
        <dbReference type="PIRSR" id="PIRSR623088-2"/>
    </source>
</evidence>
<dbReference type="AlphaFoldDB" id="A0A0N4VAQ4"/>
<dbReference type="InterPro" id="IPR036971">
    <property type="entry name" value="PDEase_catalytic_dom_sf"/>
</dbReference>
<dbReference type="EMBL" id="UXUI01008763">
    <property type="protein sequence ID" value="VDD92320.1"/>
    <property type="molecule type" value="Genomic_DNA"/>
</dbReference>
<evidence type="ECO:0000313" key="8">
    <source>
        <dbReference type="Proteomes" id="UP000274131"/>
    </source>
</evidence>
<dbReference type="InterPro" id="IPR003607">
    <property type="entry name" value="HD/PDEase_dom"/>
</dbReference>
<dbReference type="WBParaSite" id="EVEC_0000756901-mRNA-1">
    <property type="protein sequence ID" value="EVEC_0000756901-mRNA-1"/>
    <property type="gene ID" value="EVEC_0000756901"/>
</dbReference>
<keyword evidence="2" id="KW-0378">Hydrolase</keyword>
<name>A0A0N4VAQ4_ENTVE</name>
<feature type="binding site" evidence="5">
    <location>
        <position position="276"/>
    </location>
    <ligand>
        <name>Zn(2+)</name>
        <dbReference type="ChEBI" id="CHEBI:29105"/>
        <label>1</label>
    </ligand>
</feature>
<sequence>MINILSLTVKFFQVLSSAEVYAPSITRFTTSDRIASSYYDGLVRPHHPRQRKRSAIELYKEKRTSASEGRRRVSGDVRNCLLNDQDWTFDVLQLEKISDNHALSQLGIKTFDRWKVHEHLHCSPETITHWFGLIESNYHSSNPYHNATHAADVLHATSFFLDSPVVMNHVQDIHAIAALIAAAVHDLDHPGNNRISLTLQAPENANIFAKLKREEFVTLRQAIVEMVLATDMSKHFEYLAKFQQAVINRPVDAPETDEERNAVSLTVCRMLIKCADIGNPTREWSLCQKWAMRIVEEYFEQTREEREKGLPLTMELFDRETCNVPLTQCGFIDMFARETFLNWSEFAELPELLTHLETNYENWRQKTSSWKPSDNVILSCDS</sequence>
<feature type="domain" description="PDEase" evidence="6">
    <location>
        <begin position="69"/>
        <end position="370"/>
    </location>
</feature>
<feature type="binding site" evidence="4">
    <location>
        <position position="186"/>
    </location>
    <ligand>
        <name>AMP</name>
        <dbReference type="ChEBI" id="CHEBI:456215"/>
    </ligand>
</feature>
<dbReference type="SUPFAM" id="SSF109604">
    <property type="entry name" value="HD-domain/PDEase-like"/>
    <property type="match status" value="1"/>
</dbReference>
<accession>A0A0N4VAQ4</accession>
<dbReference type="Pfam" id="PF00233">
    <property type="entry name" value="PDEase_I"/>
    <property type="match status" value="2"/>
</dbReference>